<dbReference type="EMBL" id="AP011532">
    <property type="protein sequence ID" value="BAI62763.1"/>
    <property type="molecule type" value="Genomic_DNA"/>
</dbReference>
<feature type="transmembrane region" description="Helical" evidence="1">
    <location>
        <begin position="20"/>
        <end position="40"/>
    </location>
</feature>
<dbReference type="eggNOG" id="arCOG03949">
    <property type="taxonomic scope" value="Archaea"/>
</dbReference>
<name>D1Z241_METPS</name>
<evidence type="ECO:0000313" key="2">
    <source>
        <dbReference type="EMBL" id="BAI62763.1"/>
    </source>
</evidence>
<proteinExistence type="predicted"/>
<dbReference type="STRING" id="304371.MCP_2691"/>
<dbReference type="RefSeq" id="WP_012901437.1">
    <property type="nucleotide sequence ID" value="NC_013665.1"/>
</dbReference>
<feature type="transmembrane region" description="Helical" evidence="1">
    <location>
        <begin position="110"/>
        <end position="133"/>
    </location>
</feature>
<reference evidence="2 3" key="1">
    <citation type="journal article" date="2007" name="Appl. Environ. Microbiol.">
        <title>Isolation of key methanogens for global methane emission from rice paddy fields: a novel isolate affiliated with the clone cluster rice cluster I.</title>
        <authorList>
            <person name="Sakai S."/>
            <person name="Imachi H."/>
            <person name="Sekiguchi Y."/>
            <person name="Ohashi A."/>
            <person name="Harada H."/>
            <person name="Kamagata Y."/>
        </authorList>
    </citation>
    <scope>NUCLEOTIDE SEQUENCE [LARGE SCALE GENOMIC DNA]</scope>
    <source>
        <strain evidence="3">DSM 17711 / JCM 13418 / NBRC 101707 / SANAE</strain>
    </source>
</reference>
<accession>D1Z241</accession>
<gene>
    <name evidence="2" type="ordered locus">MCP_2691</name>
</gene>
<reference evidence="3" key="3">
    <citation type="journal article" date="2011" name="PLoS ONE">
        <title>Genome sequence of a mesophilic hydrogenotrophic methanogen Methanocella paludicola, the first cultivated representative of the order Methanocellales.</title>
        <authorList>
            <person name="Sakai S."/>
            <person name="Takaki Y."/>
            <person name="Shimamura S."/>
            <person name="Sekine M."/>
            <person name="Tajima T."/>
            <person name="Kosugi H."/>
            <person name="Ichikawa N."/>
            <person name="Tasumi E."/>
            <person name="Hiraki A.T."/>
            <person name="Shimizu A."/>
            <person name="Kato Y."/>
            <person name="Nishiko R."/>
            <person name="Mori K."/>
            <person name="Fujita N."/>
            <person name="Imachi H."/>
            <person name="Takai K."/>
        </authorList>
    </citation>
    <scope>NUCLEOTIDE SEQUENCE [LARGE SCALE GENOMIC DNA]</scope>
    <source>
        <strain evidence="3">DSM 17711 / JCM 13418 / NBRC 101707 / SANAE</strain>
    </source>
</reference>
<dbReference type="KEGG" id="mpd:MCP_2691"/>
<dbReference type="OrthoDB" id="65798at2157"/>
<evidence type="ECO:0008006" key="4">
    <source>
        <dbReference type="Google" id="ProtNLM"/>
    </source>
</evidence>
<keyword evidence="1" id="KW-1133">Transmembrane helix</keyword>
<keyword evidence="1" id="KW-0472">Membrane</keyword>
<feature type="transmembrane region" description="Helical" evidence="1">
    <location>
        <begin position="73"/>
        <end position="101"/>
    </location>
</feature>
<sequence length="197" mass="21920">MSTIDRYLLASASFVVRHWLTIMNVLLFLFIVPIVLAPYLYSTGNPLMVQVAGLIMAAYHVTCHQLPDRSLFVFGYEMAVCSRCFAIYAAFLVGGLAFYFLRTWLKPFHIFYYVLLCVPMAIDGTAQLFGIPIPRGVGPGFELVWTTLSNNEIRVITGAIFGLGSALFVLPYVQHIIESEDGPKKDSVGAKTNQQDP</sequence>
<feature type="transmembrane region" description="Helical" evidence="1">
    <location>
        <begin position="153"/>
        <end position="173"/>
    </location>
</feature>
<dbReference type="Pfam" id="PF09858">
    <property type="entry name" value="DUF2085"/>
    <property type="match status" value="1"/>
</dbReference>
<organism evidence="2 3">
    <name type="scientific">Methanocella paludicola (strain DSM 17711 / JCM 13418 / NBRC 101707 / SANAE)</name>
    <dbReference type="NCBI Taxonomy" id="304371"/>
    <lineage>
        <taxon>Archaea</taxon>
        <taxon>Methanobacteriati</taxon>
        <taxon>Methanobacteriota</taxon>
        <taxon>Stenosarchaea group</taxon>
        <taxon>Methanomicrobia</taxon>
        <taxon>Methanocellales</taxon>
        <taxon>Methanocellaceae</taxon>
        <taxon>Methanocella</taxon>
    </lineage>
</organism>
<dbReference type="Proteomes" id="UP000001882">
    <property type="component" value="Chromosome"/>
</dbReference>
<evidence type="ECO:0000313" key="3">
    <source>
        <dbReference type="Proteomes" id="UP000001882"/>
    </source>
</evidence>
<dbReference type="InterPro" id="IPR019206">
    <property type="entry name" value="DUF2085_TM"/>
</dbReference>
<keyword evidence="3" id="KW-1185">Reference proteome</keyword>
<protein>
    <recommendedName>
        <fullName evidence="4">DUF2085 domain-containing protein</fullName>
    </recommendedName>
</protein>
<dbReference type="GeneID" id="8682402"/>
<dbReference type="AlphaFoldDB" id="D1Z241"/>
<keyword evidence="1" id="KW-0812">Transmembrane</keyword>
<reference evidence="2 3" key="2">
    <citation type="journal article" date="2008" name="Int. J. Syst. Evol. Microbiol.">
        <title>Methanocella paludicola gen. nov., sp. nov., a methane-producing archaeon, the first isolate of the lineage 'Rice Cluster I', and proposal of the new archaeal order Methanocellales ord. nov.</title>
        <authorList>
            <person name="Sakai S."/>
            <person name="Imachi H."/>
            <person name="Hanada S."/>
            <person name="Ohashi A."/>
            <person name="Harada H."/>
            <person name="Kamagata Y."/>
        </authorList>
    </citation>
    <scope>NUCLEOTIDE SEQUENCE [LARGE SCALE GENOMIC DNA]</scope>
    <source>
        <strain evidence="3">DSM 17711 / JCM 13418 / NBRC 101707 / SANAE</strain>
    </source>
</reference>
<dbReference type="InParanoid" id="D1Z241"/>
<evidence type="ECO:0000256" key="1">
    <source>
        <dbReference type="SAM" id="Phobius"/>
    </source>
</evidence>